<evidence type="ECO:0000313" key="14">
    <source>
        <dbReference type="Proteomes" id="UP001465976"/>
    </source>
</evidence>
<evidence type="ECO:0000313" key="13">
    <source>
        <dbReference type="EMBL" id="KAL0576380.1"/>
    </source>
</evidence>
<name>A0ABR3FLU2_9AGAR</name>
<keyword evidence="11" id="KW-0503">Monooxygenase</keyword>
<accession>A0ABR3FLU2</accession>
<protein>
    <recommendedName>
        <fullName evidence="15">Cytochrome P450</fullName>
    </recommendedName>
</protein>
<evidence type="ECO:0000256" key="11">
    <source>
        <dbReference type="ARBA" id="ARBA00023033"/>
    </source>
</evidence>
<comment type="similarity">
    <text evidence="4">Belongs to the cytochrome P450 family.</text>
</comment>
<evidence type="ECO:0000256" key="6">
    <source>
        <dbReference type="ARBA" id="ARBA00022692"/>
    </source>
</evidence>
<dbReference type="PANTHER" id="PTHR24305:SF166">
    <property type="entry name" value="CYTOCHROME P450 12A4, MITOCHONDRIAL-RELATED"/>
    <property type="match status" value="1"/>
</dbReference>
<evidence type="ECO:0000256" key="8">
    <source>
        <dbReference type="ARBA" id="ARBA00022989"/>
    </source>
</evidence>
<reference evidence="13 14" key="1">
    <citation type="submission" date="2024-02" db="EMBL/GenBank/DDBJ databases">
        <title>A draft genome for the cacao thread blight pathogen Marasmius crinis-equi.</title>
        <authorList>
            <person name="Cohen S.P."/>
            <person name="Baruah I.K."/>
            <person name="Amoako-Attah I."/>
            <person name="Bukari Y."/>
            <person name="Meinhardt L.W."/>
            <person name="Bailey B.A."/>
        </authorList>
    </citation>
    <scope>NUCLEOTIDE SEQUENCE [LARGE SCALE GENOMIC DNA]</scope>
    <source>
        <strain evidence="13 14">GH-76</strain>
    </source>
</reference>
<keyword evidence="7" id="KW-0479">Metal-binding</keyword>
<evidence type="ECO:0000256" key="5">
    <source>
        <dbReference type="ARBA" id="ARBA00022617"/>
    </source>
</evidence>
<dbReference type="Gene3D" id="1.10.630.10">
    <property type="entry name" value="Cytochrome P450"/>
    <property type="match status" value="1"/>
</dbReference>
<dbReference type="InterPro" id="IPR002403">
    <property type="entry name" value="Cyt_P450_E_grp-IV"/>
</dbReference>
<proteinExistence type="inferred from homology"/>
<evidence type="ECO:0000256" key="4">
    <source>
        <dbReference type="ARBA" id="ARBA00010617"/>
    </source>
</evidence>
<dbReference type="InterPro" id="IPR050121">
    <property type="entry name" value="Cytochrome_P450_monoxygenase"/>
</dbReference>
<organism evidence="13 14">
    <name type="scientific">Marasmius crinis-equi</name>
    <dbReference type="NCBI Taxonomy" id="585013"/>
    <lineage>
        <taxon>Eukaryota</taxon>
        <taxon>Fungi</taxon>
        <taxon>Dikarya</taxon>
        <taxon>Basidiomycota</taxon>
        <taxon>Agaricomycotina</taxon>
        <taxon>Agaricomycetes</taxon>
        <taxon>Agaricomycetidae</taxon>
        <taxon>Agaricales</taxon>
        <taxon>Marasmiineae</taxon>
        <taxon>Marasmiaceae</taxon>
        <taxon>Marasmius</taxon>
    </lineage>
</organism>
<evidence type="ECO:0000256" key="12">
    <source>
        <dbReference type="ARBA" id="ARBA00023136"/>
    </source>
</evidence>
<comment type="pathway">
    <text evidence="3">Secondary metabolite biosynthesis; terpenoid biosynthesis.</text>
</comment>
<sequence length="442" mass="49780">MFTLFVFSILLFVLTLVWAVNFFLIRPFLDPIRKLPGPESSLFGSSLRSFIDPQNSATSHAECREKYGKTFSFNGFGAWDTRLMSFDVRTISYILNSPIYEKPKASRGLLGTVLGRGIFTMEGTEHTFLRKVISPAFTTQSIKALMPIFFHEAEGLREKWEELVPPSKDASDASAGSVLDVSLWTARSTFDCFGLACLDYNFRALQGETEELYVAFRTTFDLVAQKRIYRILFPIFDRIWPDKIALGIKKYLAIIHQTGQEIAARKKADIQDEKDQSKDFLSLLLKSNLSSDPSKRLSDTDLLDQITSFLFAGSDSTALSISWCLLYLAENPSIQTRLREEITSASTDMVDGEYPLIDSDSYPFLNAVVRETLRLYPSVHATIRVATKDDLIPVSDTVVMKDGTVIPAGGGFRIRKGSYIHIPIEGLNYSRDIWGADAHEFR</sequence>
<dbReference type="InterPro" id="IPR036396">
    <property type="entry name" value="Cyt_P450_sf"/>
</dbReference>
<keyword evidence="9" id="KW-0560">Oxidoreductase</keyword>
<comment type="cofactor">
    <cofactor evidence="1">
        <name>heme</name>
        <dbReference type="ChEBI" id="CHEBI:30413"/>
    </cofactor>
</comment>
<keyword evidence="12" id="KW-0472">Membrane</keyword>
<evidence type="ECO:0008006" key="15">
    <source>
        <dbReference type="Google" id="ProtNLM"/>
    </source>
</evidence>
<dbReference type="PRINTS" id="PR00465">
    <property type="entry name" value="EP450IV"/>
</dbReference>
<comment type="subcellular location">
    <subcellularLocation>
        <location evidence="2">Membrane</location>
    </subcellularLocation>
</comment>
<evidence type="ECO:0000256" key="3">
    <source>
        <dbReference type="ARBA" id="ARBA00004721"/>
    </source>
</evidence>
<evidence type="ECO:0000256" key="7">
    <source>
        <dbReference type="ARBA" id="ARBA00022723"/>
    </source>
</evidence>
<dbReference type="InterPro" id="IPR001128">
    <property type="entry name" value="Cyt_P450"/>
</dbReference>
<evidence type="ECO:0000256" key="1">
    <source>
        <dbReference type="ARBA" id="ARBA00001971"/>
    </source>
</evidence>
<dbReference type="SUPFAM" id="SSF48264">
    <property type="entry name" value="Cytochrome P450"/>
    <property type="match status" value="1"/>
</dbReference>
<dbReference type="Pfam" id="PF00067">
    <property type="entry name" value="p450"/>
    <property type="match status" value="1"/>
</dbReference>
<comment type="caution">
    <text evidence="13">The sequence shown here is derived from an EMBL/GenBank/DDBJ whole genome shotgun (WGS) entry which is preliminary data.</text>
</comment>
<dbReference type="PANTHER" id="PTHR24305">
    <property type="entry name" value="CYTOCHROME P450"/>
    <property type="match status" value="1"/>
</dbReference>
<keyword evidence="10" id="KW-0408">Iron</keyword>
<evidence type="ECO:0000256" key="2">
    <source>
        <dbReference type="ARBA" id="ARBA00004370"/>
    </source>
</evidence>
<keyword evidence="8" id="KW-1133">Transmembrane helix</keyword>
<dbReference type="Proteomes" id="UP001465976">
    <property type="component" value="Unassembled WGS sequence"/>
</dbReference>
<keyword evidence="14" id="KW-1185">Reference proteome</keyword>
<keyword evidence="5" id="KW-0349">Heme</keyword>
<dbReference type="EMBL" id="JBAHYK010000227">
    <property type="protein sequence ID" value="KAL0576380.1"/>
    <property type="molecule type" value="Genomic_DNA"/>
</dbReference>
<evidence type="ECO:0000256" key="9">
    <source>
        <dbReference type="ARBA" id="ARBA00023002"/>
    </source>
</evidence>
<gene>
    <name evidence="13" type="ORF">V5O48_005601</name>
</gene>
<keyword evidence="6" id="KW-0812">Transmembrane</keyword>
<dbReference type="PRINTS" id="PR00385">
    <property type="entry name" value="P450"/>
</dbReference>
<evidence type="ECO:0000256" key="10">
    <source>
        <dbReference type="ARBA" id="ARBA00023004"/>
    </source>
</evidence>